<organism evidence="1 2">
    <name type="scientific">Thiothrix lacustris</name>
    <dbReference type="NCBI Taxonomy" id="525917"/>
    <lineage>
        <taxon>Bacteria</taxon>
        <taxon>Pseudomonadati</taxon>
        <taxon>Pseudomonadota</taxon>
        <taxon>Gammaproteobacteria</taxon>
        <taxon>Thiotrichales</taxon>
        <taxon>Thiotrichaceae</taxon>
        <taxon>Thiothrix</taxon>
    </lineage>
</organism>
<gene>
    <name evidence="1" type="ORF">BWK73_01660</name>
</gene>
<name>A0A1Y1R0R1_9GAMM</name>
<proteinExistence type="predicted"/>
<evidence type="ECO:0000313" key="2">
    <source>
        <dbReference type="Proteomes" id="UP000192491"/>
    </source>
</evidence>
<sequence length="59" mass="6536">MLTGIWTGASRDLTLQTFAMVAWHVSAGSQKLRAGITIFELLTHIGQGLRPFFMSANER</sequence>
<dbReference type="Proteomes" id="UP000192491">
    <property type="component" value="Unassembled WGS sequence"/>
</dbReference>
<comment type="caution">
    <text evidence="1">The sequence shown here is derived from an EMBL/GenBank/DDBJ whole genome shotgun (WGS) entry which is preliminary data.</text>
</comment>
<accession>A0A1Y1R0R1</accession>
<reference evidence="1 2" key="1">
    <citation type="submission" date="2017-01" db="EMBL/GenBank/DDBJ databases">
        <title>Novel large sulfur bacteria in the metagenomes of groundwater-fed chemosynthetic microbial mats in the Lake Huron basin.</title>
        <authorList>
            <person name="Sharrar A.M."/>
            <person name="Flood B.E."/>
            <person name="Bailey J.V."/>
            <person name="Jones D.S."/>
            <person name="Biddanda B."/>
            <person name="Ruberg S.A."/>
            <person name="Marcus D.N."/>
            <person name="Dick G.J."/>
        </authorList>
    </citation>
    <scope>NUCLEOTIDE SEQUENCE [LARGE SCALE GENOMIC DNA]</scope>
    <source>
        <strain evidence="1">A8</strain>
    </source>
</reference>
<dbReference type="EMBL" id="MTEJ01000001">
    <property type="protein sequence ID" value="OQX17405.1"/>
    <property type="molecule type" value="Genomic_DNA"/>
</dbReference>
<protein>
    <submittedName>
        <fullName evidence="1">Uncharacterized protein</fullName>
    </submittedName>
</protein>
<evidence type="ECO:0000313" key="1">
    <source>
        <dbReference type="EMBL" id="OQX17405.1"/>
    </source>
</evidence>
<dbReference type="AlphaFoldDB" id="A0A1Y1R0R1"/>